<proteinExistence type="predicted"/>
<dbReference type="EMBL" id="JAUTXT010000008">
    <property type="protein sequence ID" value="KAK3676892.1"/>
    <property type="molecule type" value="Genomic_DNA"/>
</dbReference>
<evidence type="ECO:0000256" key="1">
    <source>
        <dbReference type="SAM" id="MobiDB-lite"/>
    </source>
</evidence>
<dbReference type="Proteomes" id="UP001274830">
    <property type="component" value="Unassembled WGS sequence"/>
</dbReference>
<gene>
    <name evidence="2" type="ORF">LTR78_003096</name>
</gene>
<keyword evidence="3" id="KW-1185">Reference proteome</keyword>
<evidence type="ECO:0000313" key="3">
    <source>
        <dbReference type="Proteomes" id="UP001274830"/>
    </source>
</evidence>
<name>A0AAE1C3J9_9PEZI</name>
<protein>
    <submittedName>
        <fullName evidence="2">Uncharacterized protein</fullName>
    </submittedName>
</protein>
<organism evidence="2 3">
    <name type="scientific">Recurvomyces mirabilis</name>
    <dbReference type="NCBI Taxonomy" id="574656"/>
    <lineage>
        <taxon>Eukaryota</taxon>
        <taxon>Fungi</taxon>
        <taxon>Dikarya</taxon>
        <taxon>Ascomycota</taxon>
        <taxon>Pezizomycotina</taxon>
        <taxon>Dothideomycetes</taxon>
        <taxon>Dothideomycetidae</taxon>
        <taxon>Mycosphaerellales</taxon>
        <taxon>Teratosphaeriaceae</taxon>
        <taxon>Recurvomyces</taxon>
    </lineage>
</organism>
<sequence length="224" mass="25324">MVRAMNITFERVYIILRRRAEFADASAKLDRIIAAHARPASGAEACSGEVVQEVRHVTEIIKQLSAAVKPLAGEHNGQQSAAGPPAARLPRQTTRPSPDHRPLHALWRQFLQDKRVEKCLKSISETDCPLANLESLEEALKTVMQEPNNVIQLGNMLLNEVKGDKITQNDATTFFRRVASFDADWLDIKDDDLMICWESIHRSEERPWLKNLNATATRKFDDVM</sequence>
<feature type="region of interest" description="Disordered" evidence="1">
    <location>
        <begin position="72"/>
        <end position="101"/>
    </location>
</feature>
<dbReference type="AlphaFoldDB" id="A0AAE1C3J9"/>
<accession>A0AAE1C3J9</accession>
<evidence type="ECO:0000313" key="2">
    <source>
        <dbReference type="EMBL" id="KAK3676892.1"/>
    </source>
</evidence>
<reference evidence="2" key="1">
    <citation type="submission" date="2023-07" db="EMBL/GenBank/DDBJ databases">
        <title>Black Yeasts Isolated from many extreme environments.</title>
        <authorList>
            <person name="Coleine C."/>
            <person name="Stajich J.E."/>
            <person name="Selbmann L."/>
        </authorList>
    </citation>
    <scope>NUCLEOTIDE SEQUENCE</scope>
    <source>
        <strain evidence="2">CCFEE 5485</strain>
    </source>
</reference>
<comment type="caution">
    <text evidence="2">The sequence shown here is derived from an EMBL/GenBank/DDBJ whole genome shotgun (WGS) entry which is preliminary data.</text>
</comment>